<accession>A0A6S7KAS5</accession>
<feature type="non-terminal residue" evidence="2">
    <location>
        <position position="1"/>
    </location>
</feature>
<dbReference type="OrthoDB" id="5977361at2759"/>
<evidence type="ECO:0000313" key="3">
    <source>
        <dbReference type="Proteomes" id="UP001152795"/>
    </source>
</evidence>
<dbReference type="Proteomes" id="UP001152795">
    <property type="component" value="Unassembled WGS sequence"/>
</dbReference>
<feature type="compositionally biased region" description="Basic and acidic residues" evidence="1">
    <location>
        <begin position="208"/>
        <end position="219"/>
    </location>
</feature>
<dbReference type="AlphaFoldDB" id="A0A6S7KAS5"/>
<dbReference type="PANTHER" id="PTHR33244">
    <property type="entry name" value="INTEGRASE CATALYTIC DOMAIN-CONTAINING PROTEIN-RELATED"/>
    <property type="match status" value="1"/>
</dbReference>
<dbReference type="PANTHER" id="PTHR33244:SF3">
    <property type="entry name" value="PEPTIDASE A2 DOMAIN-CONTAINING PROTEIN"/>
    <property type="match status" value="1"/>
</dbReference>
<dbReference type="EMBL" id="CACRXK020030885">
    <property type="protein sequence ID" value="CAB4042816.1"/>
    <property type="molecule type" value="Genomic_DNA"/>
</dbReference>
<keyword evidence="3" id="KW-1185">Reference proteome</keyword>
<name>A0A6S7KAS5_PARCT</name>
<protein>
    <submittedName>
        <fullName evidence="2">Uncharacterized protein</fullName>
    </submittedName>
</protein>
<evidence type="ECO:0000256" key="1">
    <source>
        <dbReference type="SAM" id="MobiDB-lite"/>
    </source>
</evidence>
<proteinExistence type="predicted"/>
<reference evidence="2" key="1">
    <citation type="submission" date="2020-04" db="EMBL/GenBank/DDBJ databases">
        <authorList>
            <person name="Alioto T."/>
            <person name="Alioto T."/>
            <person name="Gomez Garrido J."/>
        </authorList>
    </citation>
    <scope>NUCLEOTIDE SEQUENCE</scope>
    <source>
        <strain evidence="2">A484AB</strain>
    </source>
</reference>
<organism evidence="2 3">
    <name type="scientific">Paramuricea clavata</name>
    <name type="common">Red gorgonian</name>
    <name type="synonym">Violescent sea-whip</name>
    <dbReference type="NCBI Taxonomy" id="317549"/>
    <lineage>
        <taxon>Eukaryota</taxon>
        <taxon>Metazoa</taxon>
        <taxon>Cnidaria</taxon>
        <taxon>Anthozoa</taxon>
        <taxon>Octocorallia</taxon>
        <taxon>Malacalcyonacea</taxon>
        <taxon>Plexauridae</taxon>
        <taxon>Paramuricea</taxon>
    </lineage>
</organism>
<feature type="region of interest" description="Disordered" evidence="1">
    <location>
        <begin position="126"/>
        <end position="219"/>
    </location>
</feature>
<comment type="caution">
    <text evidence="2">The sequence shown here is derived from an EMBL/GenBank/DDBJ whole genome shotgun (WGS) entry which is preliminary data.</text>
</comment>
<feature type="compositionally biased region" description="Polar residues" evidence="1">
    <location>
        <begin position="161"/>
        <end position="192"/>
    </location>
</feature>
<sequence>KAKASGEDPLLALLDWRNTPTENIGTSPAQRLMGRRTRTLLPTHQSLLKTPEQNGTKKELENRKVKQARLYNKKCKPLEPLQSGCAIRMKLPSDNRWSLGTCVRALENRSFEVEVCGRRYRRHLRATKEMAPPPNAKDSQIEPSEPIEKDLTPSLPVVEHSTPTNPLTHETENENQVGSSGSNGGRTPSESDAGQEETIPRRTTRVRRSPDWHKDYERH</sequence>
<gene>
    <name evidence="2" type="ORF">PACLA_8A050199</name>
</gene>
<evidence type="ECO:0000313" key="2">
    <source>
        <dbReference type="EMBL" id="CAB4042816.1"/>
    </source>
</evidence>